<keyword evidence="9" id="KW-1185">Reference proteome</keyword>
<evidence type="ECO:0000256" key="2">
    <source>
        <dbReference type="ARBA" id="ARBA00022741"/>
    </source>
</evidence>
<dbReference type="EMBL" id="JAPXFL010000010">
    <property type="protein sequence ID" value="KAK9500052.1"/>
    <property type="molecule type" value="Genomic_DNA"/>
</dbReference>
<protein>
    <recommendedName>
        <fullName evidence="5">Guanine nucleotide-binding protein-like 1</fullName>
    </recommendedName>
</protein>
<feature type="region of interest" description="Disordered" evidence="6">
    <location>
        <begin position="40"/>
        <end position="72"/>
    </location>
</feature>
<dbReference type="CDD" id="cd01857">
    <property type="entry name" value="HSR1_MMR1"/>
    <property type="match status" value="1"/>
</dbReference>
<name>A0AAW1CU28_9HEMI</name>
<feature type="region of interest" description="Disordered" evidence="6">
    <location>
        <begin position="527"/>
        <end position="585"/>
    </location>
</feature>
<gene>
    <name evidence="8" type="ORF">O3M35_001392</name>
</gene>
<evidence type="ECO:0000259" key="7">
    <source>
        <dbReference type="PROSITE" id="PS51721"/>
    </source>
</evidence>
<dbReference type="PANTHER" id="PTHR45709:SF3">
    <property type="entry name" value="GUANINE NUCLEOTIDE-BINDING PROTEIN-LIKE 1"/>
    <property type="match status" value="1"/>
</dbReference>
<reference evidence="8 9" key="1">
    <citation type="submission" date="2022-12" db="EMBL/GenBank/DDBJ databases">
        <title>Chromosome-level genome assembly of true bugs.</title>
        <authorList>
            <person name="Ma L."/>
            <person name="Li H."/>
        </authorList>
    </citation>
    <scope>NUCLEOTIDE SEQUENCE [LARGE SCALE GENOMIC DNA]</scope>
    <source>
        <strain evidence="8">Lab_2022b</strain>
    </source>
</reference>
<evidence type="ECO:0000256" key="4">
    <source>
        <dbReference type="ARBA" id="ARBA00037770"/>
    </source>
</evidence>
<evidence type="ECO:0000256" key="6">
    <source>
        <dbReference type="SAM" id="MobiDB-lite"/>
    </source>
</evidence>
<dbReference type="SUPFAM" id="SSF52540">
    <property type="entry name" value="P-loop containing nucleoside triphosphate hydrolases"/>
    <property type="match status" value="1"/>
</dbReference>
<keyword evidence="1" id="KW-0597">Phosphoprotein</keyword>
<accession>A0AAW1CU28</accession>
<organism evidence="8 9">
    <name type="scientific">Rhynocoris fuscipes</name>
    <dbReference type="NCBI Taxonomy" id="488301"/>
    <lineage>
        <taxon>Eukaryota</taxon>
        <taxon>Metazoa</taxon>
        <taxon>Ecdysozoa</taxon>
        <taxon>Arthropoda</taxon>
        <taxon>Hexapoda</taxon>
        <taxon>Insecta</taxon>
        <taxon>Pterygota</taxon>
        <taxon>Neoptera</taxon>
        <taxon>Paraneoptera</taxon>
        <taxon>Hemiptera</taxon>
        <taxon>Heteroptera</taxon>
        <taxon>Panheteroptera</taxon>
        <taxon>Cimicomorpha</taxon>
        <taxon>Reduviidae</taxon>
        <taxon>Harpactorinae</taxon>
        <taxon>Harpactorini</taxon>
        <taxon>Rhynocoris</taxon>
    </lineage>
</organism>
<dbReference type="EMBL" id="JAPXFL010000010">
    <property type="protein sequence ID" value="KAK9500051.1"/>
    <property type="molecule type" value="Genomic_DNA"/>
</dbReference>
<dbReference type="InterPro" id="IPR027417">
    <property type="entry name" value="P-loop_NTPase"/>
</dbReference>
<feature type="compositionally biased region" description="Acidic residues" evidence="6">
    <location>
        <begin position="540"/>
        <end position="551"/>
    </location>
</feature>
<dbReference type="GO" id="GO:0005525">
    <property type="term" value="F:GTP binding"/>
    <property type="evidence" value="ECO:0007669"/>
    <property type="project" value="UniProtKB-KW"/>
</dbReference>
<feature type="compositionally biased region" description="Basic residues" evidence="6">
    <location>
        <begin position="1"/>
        <end position="26"/>
    </location>
</feature>
<comment type="caution">
    <text evidence="8">The sequence shown here is derived from an EMBL/GenBank/DDBJ whole genome shotgun (WGS) entry which is preliminary data.</text>
</comment>
<dbReference type="InterPro" id="IPR006073">
    <property type="entry name" value="GTP-bd"/>
</dbReference>
<sequence length="599" mass="68272">MPHGRKKVPFSGKAKKLQLQAKKHNKKAFEDYGSSKRTLLLNKSSDDDEDSGKMIQKLNFQPEKSGSGRGQNRYNLQFFRDSDAAIKQRKEEARKALEPVSEDKLEIDFEDYFPSDLNFPVRPPWDFNMTKEQLDARENKYFLEYLKDIEKVYDTSQLSYFELNLETWRQLWRVLEMADIVLVIVDIRFPALLFPPSLYDFVTNKMKKSIILVMNKVDLAPAPLVVAWQEYLKSKFPQLHVIMFTSYPSYNLRCPSSSSKKSGLQIRRRKGRMRMAAEGAQKLLNACKDIVNDDVDLSSWQTKINEEKVLEFDIDEDEEVEIGETVNLKKQDTGYTEHKKYDGGILTIGCVGQPNVGKSSLINALMGKKVVSVSKTPGHTKHFQTIFLTNNVRLCDCPGLVFPSKVPRVLQVLMGSFPIAQLREPYASVKYLAERIDLVSLLKLEHPDNDEVWSAIDICDGWALKKGFKTARAARLDTYRAANHLLRQALEGKIPLCLYPPGYASNKEKWKKHPDVQTVEWIQALSPQDDKHELTVTESESSEQDDDDDDGSLSSAGGRTSSHSKYKRNDSSEGDEDEDEDDDDIVAINKFQALNTSAD</sequence>
<dbReference type="InterPro" id="IPR043358">
    <property type="entry name" value="GNL1-like"/>
</dbReference>
<dbReference type="Gene3D" id="3.40.50.300">
    <property type="entry name" value="P-loop containing nucleotide triphosphate hydrolases"/>
    <property type="match status" value="1"/>
</dbReference>
<dbReference type="PROSITE" id="PS51721">
    <property type="entry name" value="G_CP"/>
    <property type="match status" value="1"/>
</dbReference>
<evidence type="ECO:0000313" key="9">
    <source>
        <dbReference type="Proteomes" id="UP001461498"/>
    </source>
</evidence>
<dbReference type="GO" id="GO:0003924">
    <property type="term" value="F:GTPase activity"/>
    <property type="evidence" value="ECO:0007669"/>
    <property type="project" value="InterPro"/>
</dbReference>
<keyword evidence="2" id="KW-0547">Nucleotide-binding</keyword>
<dbReference type="InterPro" id="IPR030378">
    <property type="entry name" value="G_CP_dom"/>
</dbReference>
<dbReference type="Proteomes" id="UP001461498">
    <property type="component" value="Unassembled WGS sequence"/>
</dbReference>
<comment type="function">
    <text evidence="4">Possible regulatory or functional link with the histocompatibility cluster.</text>
</comment>
<feature type="region of interest" description="Disordered" evidence="6">
    <location>
        <begin position="1"/>
        <end position="28"/>
    </location>
</feature>
<feature type="domain" description="CP-type G" evidence="7">
    <location>
        <begin position="168"/>
        <end position="403"/>
    </location>
</feature>
<dbReference type="AlphaFoldDB" id="A0AAW1CU28"/>
<evidence type="ECO:0000256" key="1">
    <source>
        <dbReference type="ARBA" id="ARBA00022553"/>
    </source>
</evidence>
<feature type="compositionally biased region" description="Polar residues" evidence="6">
    <location>
        <begin position="58"/>
        <end position="72"/>
    </location>
</feature>
<feature type="compositionally biased region" description="Acidic residues" evidence="6">
    <location>
        <begin position="572"/>
        <end position="585"/>
    </location>
</feature>
<evidence type="ECO:0000256" key="5">
    <source>
        <dbReference type="ARBA" id="ARBA00039902"/>
    </source>
</evidence>
<dbReference type="PANTHER" id="PTHR45709">
    <property type="entry name" value="LARGE SUBUNIT GTPASE 1 HOMOLOG-RELATED"/>
    <property type="match status" value="1"/>
</dbReference>
<keyword evidence="3" id="KW-0342">GTP-binding</keyword>
<proteinExistence type="predicted"/>
<evidence type="ECO:0000256" key="3">
    <source>
        <dbReference type="ARBA" id="ARBA00023134"/>
    </source>
</evidence>
<dbReference type="Pfam" id="PF01926">
    <property type="entry name" value="MMR_HSR1"/>
    <property type="match status" value="1"/>
</dbReference>
<evidence type="ECO:0000313" key="8">
    <source>
        <dbReference type="EMBL" id="KAK9500052.1"/>
    </source>
</evidence>